<gene>
    <name evidence="1" type="ORF">LCGC14_0770080</name>
</gene>
<sequence>MPDIVGVDALRVAASKVEDAAYELAADVNSDLVSEMIVLAAELTRIADIVSRRTAQTG</sequence>
<dbReference type="EMBL" id="LAZR01001943">
    <property type="protein sequence ID" value="KKN36779.1"/>
    <property type="molecule type" value="Genomic_DNA"/>
</dbReference>
<comment type="caution">
    <text evidence="1">The sequence shown here is derived from an EMBL/GenBank/DDBJ whole genome shotgun (WGS) entry which is preliminary data.</text>
</comment>
<evidence type="ECO:0000313" key="1">
    <source>
        <dbReference type="EMBL" id="KKN36779.1"/>
    </source>
</evidence>
<name>A0A0F9Q2T3_9ZZZZ</name>
<accession>A0A0F9Q2T3</accession>
<protein>
    <submittedName>
        <fullName evidence="1">Uncharacterized protein</fullName>
    </submittedName>
</protein>
<reference evidence="1" key="1">
    <citation type="journal article" date="2015" name="Nature">
        <title>Complex archaea that bridge the gap between prokaryotes and eukaryotes.</title>
        <authorList>
            <person name="Spang A."/>
            <person name="Saw J.H."/>
            <person name="Jorgensen S.L."/>
            <person name="Zaremba-Niedzwiedzka K."/>
            <person name="Martijn J."/>
            <person name="Lind A.E."/>
            <person name="van Eijk R."/>
            <person name="Schleper C."/>
            <person name="Guy L."/>
            <person name="Ettema T.J."/>
        </authorList>
    </citation>
    <scope>NUCLEOTIDE SEQUENCE</scope>
</reference>
<dbReference type="AlphaFoldDB" id="A0A0F9Q2T3"/>
<proteinExistence type="predicted"/>
<organism evidence="1">
    <name type="scientific">marine sediment metagenome</name>
    <dbReference type="NCBI Taxonomy" id="412755"/>
    <lineage>
        <taxon>unclassified sequences</taxon>
        <taxon>metagenomes</taxon>
        <taxon>ecological metagenomes</taxon>
    </lineage>
</organism>